<feature type="transmembrane region" description="Helical" evidence="6">
    <location>
        <begin position="266"/>
        <end position="289"/>
    </location>
</feature>
<dbReference type="Pfam" id="PF13886">
    <property type="entry name" value="TM7S3_TM198"/>
    <property type="match status" value="1"/>
</dbReference>
<keyword evidence="3 6" id="KW-1133">Transmembrane helix</keyword>
<evidence type="ECO:0000256" key="1">
    <source>
        <dbReference type="ARBA" id="ARBA00004141"/>
    </source>
</evidence>
<feature type="region of interest" description="Disordered" evidence="5">
    <location>
        <begin position="332"/>
        <end position="356"/>
    </location>
</feature>
<feature type="chain" id="PRO_5033017941" description="TM7S3/TM198-like domain-containing protein" evidence="7">
    <location>
        <begin position="23"/>
        <end position="802"/>
    </location>
</feature>
<evidence type="ECO:0000313" key="10">
    <source>
        <dbReference type="Proteomes" id="UP000199727"/>
    </source>
</evidence>
<feature type="compositionally biased region" description="Polar residues" evidence="5">
    <location>
        <begin position="491"/>
        <end position="500"/>
    </location>
</feature>
<dbReference type="InterPro" id="IPR025256">
    <property type="entry name" value="TM7S3/TM198-like_dom"/>
</dbReference>
<keyword evidence="2 6" id="KW-0812">Transmembrane</keyword>
<evidence type="ECO:0000259" key="8">
    <source>
        <dbReference type="Pfam" id="PF13886"/>
    </source>
</evidence>
<feature type="region of interest" description="Disordered" evidence="5">
    <location>
        <begin position="479"/>
        <end position="553"/>
    </location>
</feature>
<protein>
    <recommendedName>
        <fullName evidence="8">TM7S3/TM198-like domain-containing protein</fullName>
    </recommendedName>
</protein>
<evidence type="ECO:0000256" key="6">
    <source>
        <dbReference type="SAM" id="Phobius"/>
    </source>
</evidence>
<sequence length="802" mass="87649">MRILDLLTAVALLGITLTSAQALTPIPPSLNSSIVSRADTNGTAPGNDTQTWSQGDGWIPFHIVIDPAYGIAGALLILSGIPVAVLGGKNRWSSLAIASGQALFLFALVMILRFGVQPNLAPPSPHPPSPTLRGLYLLACLISSFIGAGLGIFFFNFTKYAISAAGGFTFGWFLLALREGGLITSVVGRWALLGSLTVVAFIASLPKWSNDLMTLVSTAWIGATAFVLGVDCYSRAGLKEFYIYNLGFHDLFPTLGGAKYPLTQTMIIELGILCAVVLIGAAIQFRVIGLLQKRLNRIRAEEEARIEADEVSKAAERFKNVGAELVEWEEKYGGKPRSESEHNGTEKCGSVRDVSSPSGPCAVTLTADGSRSSALLPQLGFKDSQEPPEILNKHASSNLSLLGQDISPQIRPSSSFSLVRIVSDSGRGYENINPDTPTDIMSLGMEKLKPDEPSGGIGRDSSDLESKLRLLEEVRKARESVQGSLELLRSRTPSGTQSLAGPSGADTLAGLEERPRRHSSMSTRLLDDTKVRPVSSASNPPPIQGHMTETPQQQSNWDTYLAERKIVSPIASSPPNSASLSVDRQHQYATVPVSVVKGIENRRKRTISMLETRISDFGPAQQERRHGTLPERNPITYVSDIQRKGSATHQDYFKSGIPSPPLVANRPPMPDNGPPRVVTGGASDVHRASASKIMSMEELAERHRQRLSKMQQPVTFKLKESERVEEAKKKWEKQRAREREEMRRRETERARENENSQGKTREVVRRTDQWRRSIAVDLESQIGGERRSDGEKAQKQGKTIVN</sequence>
<keyword evidence="4 6" id="KW-0472">Membrane</keyword>
<evidence type="ECO:0000256" key="5">
    <source>
        <dbReference type="SAM" id="MobiDB-lite"/>
    </source>
</evidence>
<evidence type="ECO:0000256" key="2">
    <source>
        <dbReference type="ARBA" id="ARBA00022692"/>
    </source>
</evidence>
<proteinExistence type="predicted"/>
<feature type="transmembrane region" description="Helical" evidence="6">
    <location>
        <begin position="135"/>
        <end position="155"/>
    </location>
</feature>
<evidence type="ECO:0000256" key="3">
    <source>
        <dbReference type="ARBA" id="ARBA00022989"/>
    </source>
</evidence>
<feature type="region of interest" description="Disordered" evidence="5">
    <location>
        <begin position="721"/>
        <end position="802"/>
    </location>
</feature>
<feature type="compositionally biased region" description="Basic and acidic residues" evidence="5">
    <location>
        <begin position="721"/>
        <end position="771"/>
    </location>
</feature>
<dbReference type="Proteomes" id="UP000199727">
    <property type="component" value="Unassembled WGS sequence"/>
</dbReference>
<feature type="signal peptide" evidence="7">
    <location>
        <begin position="1"/>
        <end position="22"/>
    </location>
</feature>
<keyword evidence="7" id="KW-0732">Signal</keyword>
<dbReference type="PANTHER" id="PTHR39469:SF1">
    <property type="entry name" value="DUF4203 DOMAIN-CONTAINING PROTEIN"/>
    <property type="match status" value="1"/>
</dbReference>
<feature type="domain" description="TM7S3/TM198-like" evidence="8">
    <location>
        <begin position="73"/>
        <end position="285"/>
    </location>
</feature>
<evidence type="ECO:0000256" key="4">
    <source>
        <dbReference type="ARBA" id="ARBA00023136"/>
    </source>
</evidence>
<dbReference type="AlphaFoldDB" id="A0A854QDZ4"/>
<gene>
    <name evidence="9" type="ORF">C361_03248</name>
</gene>
<feature type="transmembrane region" description="Helical" evidence="6">
    <location>
        <begin position="95"/>
        <end position="115"/>
    </location>
</feature>
<feature type="transmembrane region" description="Helical" evidence="6">
    <location>
        <begin position="68"/>
        <end position="88"/>
    </location>
</feature>
<feature type="transmembrane region" description="Helical" evidence="6">
    <location>
        <begin position="212"/>
        <end position="230"/>
    </location>
</feature>
<dbReference type="GO" id="GO:0016020">
    <property type="term" value="C:membrane"/>
    <property type="evidence" value="ECO:0007669"/>
    <property type="project" value="UniProtKB-SubCell"/>
</dbReference>
<evidence type="ECO:0000256" key="7">
    <source>
        <dbReference type="SAM" id="SignalP"/>
    </source>
</evidence>
<comment type="subcellular location">
    <subcellularLocation>
        <location evidence="1">Membrane</location>
        <topology evidence="1">Multi-pass membrane protein</topology>
    </subcellularLocation>
</comment>
<comment type="caution">
    <text evidence="9">The sequence shown here is derived from an EMBL/GenBank/DDBJ whole genome shotgun (WGS) entry which is preliminary data.</text>
</comment>
<name>A0A854QDZ4_CRYNE</name>
<dbReference type="OrthoDB" id="102260at2759"/>
<feature type="compositionally biased region" description="Basic and acidic residues" evidence="5">
    <location>
        <begin position="332"/>
        <end position="345"/>
    </location>
</feature>
<organism evidence="9 10">
    <name type="scientific">Cryptococcus neoformans Tu259-1</name>
    <dbReference type="NCBI Taxonomy" id="1230072"/>
    <lineage>
        <taxon>Eukaryota</taxon>
        <taxon>Fungi</taxon>
        <taxon>Dikarya</taxon>
        <taxon>Basidiomycota</taxon>
        <taxon>Agaricomycotina</taxon>
        <taxon>Tremellomycetes</taxon>
        <taxon>Tremellales</taxon>
        <taxon>Cryptococcaceae</taxon>
        <taxon>Cryptococcus</taxon>
        <taxon>Cryptococcus neoformans species complex</taxon>
    </lineage>
</organism>
<reference evidence="9 10" key="1">
    <citation type="submission" date="2017-06" db="EMBL/GenBank/DDBJ databases">
        <title>Global population genomics of the pathogenic fungus Cryptococcus neoformans var. grubii.</title>
        <authorList>
            <person name="Cuomo C."/>
            <person name="Litvintseva A."/>
            <person name="Chen Y."/>
            <person name="Young S."/>
            <person name="Zeng Q."/>
            <person name="Chapman S."/>
            <person name="Gujja S."/>
            <person name="Saif S."/>
            <person name="Birren B."/>
        </authorList>
    </citation>
    <scope>NUCLEOTIDE SEQUENCE [LARGE SCALE GENOMIC DNA]</scope>
    <source>
        <strain evidence="9 10">Tu259-1</strain>
    </source>
</reference>
<dbReference type="EMBL" id="AMKT01000041">
    <property type="protein sequence ID" value="OXG21823.1"/>
    <property type="molecule type" value="Genomic_DNA"/>
</dbReference>
<evidence type="ECO:0000313" key="9">
    <source>
        <dbReference type="EMBL" id="OXG21823.1"/>
    </source>
</evidence>
<dbReference type="PANTHER" id="PTHR39469">
    <property type="entry name" value="CHROMOSOME 1, WHOLE GENOME SHOTGUN SEQUENCE"/>
    <property type="match status" value="1"/>
</dbReference>
<accession>A0A854QDZ4</accession>
<feature type="compositionally biased region" description="Basic and acidic residues" evidence="5">
    <location>
        <begin position="784"/>
        <end position="794"/>
    </location>
</feature>